<reference evidence="1" key="1">
    <citation type="journal article" date="2012" name="PLoS ONE">
        <title>Gene sets for utilization of primary and secondary nutrition supplies in the distal gut of endangered iberian lynx.</title>
        <authorList>
            <person name="Alcaide M."/>
            <person name="Messina E."/>
            <person name="Richter M."/>
            <person name="Bargiela R."/>
            <person name="Peplies J."/>
            <person name="Huws S.A."/>
            <person name="Newbold C.J."/>
            <person name="Golyshin P.N."/>
            <person name="Simon M.A."/>
            <person name="Lopez G."/>
            <person name="Yakimov M.M."/>
            <person name="Ferrer M."/>
        </authorList>
    </citation>
    <scope>NUCLEOTIDE SEQUENCE</scope>
</reference>
<gene>
    <name evidence="1" type="ORF">EVA_10394</name>
</gene>
<sequence>GSLFLYAEFMGYAAWPLYS</sequence>
<comment type="caution">
    <text evidence="1">The sequence shown here is derived from an EMBL/GenBank/DDBJ whole genome shotgun (WGS) entry which is preliminary data.</text>
</comment>
<protein>
    <submittedName>
        <fullName evidence="1">Uncharacterized protein</fullName>
    </submittedName>
</protein>
<dbReference type="AlphaFoldDB" id="J9G3S9"/>
<organism evidence="1">
    <name type="scientific">gut metagenome</name>
    <dbReference type="NCBI Taxonomy" id="749906"/>
    <lineage>
        <taxon>unclassified sequences</taxon>
        <taxon>metagenomes</taxon>
        <taxon>organismal metagenomes</taxon>
    </lineage>
</organism>
<name>J9G3S9_9ZZZZ</name>
<evidence type="ECO:0000313" key="1">
    <source>
        <dbReference type="EMBL" id="EJX01499.1"/>
    </source>
</evidence>
<feature type="non-terminal residue" evidence="1">
    <location>
        <position position="1"/>
    </location>
</feature>
<dbReference type="EMBL" id="AMCI01002932">
    <property type="protein sequence ID" value="EJX01499.1"/>
    <property type="molecule type" value="Genomic_DNA"/>
</dbReference>
<proteinExistence type="predicted"/>
<accession>J9G3S9</accession>